<dbReference type="InterPro" id="IPR011006">
    <property type="entry name" value="CheY-like_superfamily"/>
</dbReference>
<keyword evidence="1 3" id="KW-0597">Phosphoprotein</keyword>
<evidence type="ECO:0000259" key="4">
    <source>
        <dbReference type="PROSITE" id="PS50110"/>
    </source>
</evidence>
<dbReference type="SMART" id="SM00448">
    <property type="entry name" value="REC"/>
    <property type="match status" value="1"/>
</dbReference>
<feature type="domain" description="Response regulatory" evidence="4">
    <location>
        <begin position="6"/>
        <end position="125"/>
    </location>
</feature>
<name>A0ABM8EIX5_9BACT</name>
<dbReference type="PROSITE" id="PS50110">
    <property type="entry name" value="RESPONSE_REGULATORY"/>
    <property type="match status" value="1"/>
</dbReference>
<evidence type="ECO:0000313" key="6">
    <source>
        <dbReference type="Proteomes" id="UP001317705"/>
    </source>
</evidence>
<dbReference type="EMBL" id="AP027151">
    <property type="protein sequence ID" value="BDV41936.1"/>
    <property type="molecule type" value="Genomic_DNA"/>
</dbReference>
<dbReference type="PANTHER" id="PTHR45339">
    <property type="entry name" value="HYBRID SIGNAL TRANSDUCTION HISTIDINE KINASE J"/>
    <property type="match status" value="1"/>
</dbReference>
<dbReference type="Pfam" id="PF00072">
    <property type="entry name" value="Response_reg"/>
    <property type="match status" value="1"/>
</dbReference>
<dbReference type="RefSeq" id="WP_282002084.1">
    <property type="nucleotide sequence ID" value="NZ_AP027151.1"/>
</dbReference>
<evidence type="ECO:0000256" key="3">
    <source>
        <dbReference type="PROSITE-ProRule" id="PRU00169"/>
    </source>
</evidence>
<dbReference type="InterPro" id="IPR001789">
    <property type="entry name" value="Sig_transdc_resp-reg_receiver"/>
</dbReference>
<dbReference type="PANTHER" id="PTHR45339:SF1">
    <property type="entry name" value="HYBRID SIGNAL TRANSDUCTION HISTIDINE KINASE J"/>
    <property type="match status" value="1"/>
</dbReference>
<gene>
    <name evidence="5" type="ORF">GURASL_08590</name>
</gene>
<reference evidence="5 6" key="1">
    <citation type="submission" date="2022-12" db="EMBL/GenBank/DDBJ databases">
        <title>Polyphasic characterization of Geotalea uranireducens NIT-SL11 newly isolated from a complex of sewage sludge and microbially reduced graphene oxide.</title>
        <authorList>
            <person name="Xie L."/>
            <person name="Yoshida N."/>
            <person name="Meng L."/>
        </authorList>
    </citation>
    <scope>NUCLEOTIDE SEQUENCE [LARGE SCALE GENOMIC DNA]</scope>
    <source>
        <strain evidence="5 6">NIT-SL11</strain>
    </source>
</reference>
<keyword evidence="6" id="KW-1185">Reference proteome</keyword>
<protein>
    <submittedName>
        <fullName evidence="5">Response regulator</fullName>
    </submittedName>
</protein>
<sequence length="135" mass="15303">MDRQRTILLVDDNFMNRRLVAAMLHGKPYRLIERESGREGLACALAQRDELDLLLLDVGMPDLTGTELCRRFREAEEAGRRRPVIAYTAHAMADERQAFLVAGFSDILIKPITREELLALLARHLPPGEPAKEQP</sequence>
<evidence type="ECO:0000313" key="5">
    <source>
        <dbReference type="EMBL" id="BDV41936.1"/>
    </source>
</evidence>
<evidence type="ECO:0000256" key="2">
    <source>
        <dbReference type="ARBA" id="ARBA00023012"/>
    </source>
</evidence>
<dbReference type="Gene3D" id="3.40.50.2300">
    <property type="match status" value="1"/>
</dbReference>
<organism evidence="5 6">
    <name type="scientific">Geotalea uraniireducens</name>
    <dbReference type="NCBI Taxonomy" id="351604"/>
    <lineage>
        <taxon>Bacteria</taxon>
        <taxon>Pseudomonadati</taxon>
        <taxon>Thermodesulfobacteriota</taxon>
        <taxon>Desulfuromonadia</taxon>
        <taxon>Geobacterales</taxon>
        <taxon>Geobacteraceae</taxon>
        <taxon>Geotalea</taxon>
    </lineage>
</organism>
<dbReference type="CDD" id="cd17546">
    <property type="entry name" value="REC_hyHK_CKI1_RcsC-like"/>
    <property type="match status" value="1"/>
</dbReference>
<dbReference type="SUPFAM" id="SSF52172">
    <property type="entry name" value="CheY-like"/>
    <property type="match status" value="1"/>
</dbReference>
<feature type="modified residue" description="4-aspartylphosphate" evidence="3">
    <location>
        <position position="57"/>
    </location>
</feature>
<evidence type="ECO:0000256" key="1">
    <source>
        <dbReference type="ARBA" id="ARBA00022553"/>
    </source>
</evidence>
<accession>A0ABM8EIX5</accession>
<keyword evidence="2" id="KW-0902">Two-component regulatory system</keyword>
<proteinExistence type="predicted"/>
<dbReference type="Proteomes" id="UP001317705">
    <property type="component" value="Chromosome"/>
</dbReference>